<dbReference type="PANTHER" id="PTHR10492:SF57">
    <property type="entry name" value="ATP-DEPENDENT DNA HELICASE"/>
    <property type="match status" value="1"/>
</dbReference>
<keyword evidence="1" id="KW-0347">Helicase</keyword>
<dbReference type="WBParaSite" id="ALUE_0001929301-mRNA-1">
    <property type="protein sequence ID" value="ALUE_0001929301-mRNA-1"/>
    <property type="gene ID" value="ALUE_0001929301"/>
</dbReference>
<dbReference type="InterPro" id="IPR010285">
    <property type="entry name" value="DNA_helicase_pif1-like_DEAD"/>
</dbReference>
<evidence type="ECO:0000313" key="3">
    <source>
        <dbReference type="Proteomes" id="UP000036681"/>
    </source>
</evidence>
<dbReference type="InterPro" id="IPR027417">
    <property type="entry name" value="P-loop_NTPase"/>
</dbReference>
<dbReference type="AlphaFoldDB" id="A0A0M3IKL7"/>
<dbReference type="GO" id="GO:0006310">
    <property type="term" value="P:DNA recombination"/>
    <property type="evidence" value="ECO:0007669"/>
    <property type="project" value="UniProtKB-KW"/>
</dbReference>
<comment type="cofactor">
    <cofactor evidence="1">
        <name>Mg(2+)</name>
        <dbReference type="ChEBI" id="CHEBI:18420"/>
    </cofactor>
</comment>
<organism evidence="3 4">
    <name type="scientific">Ascaris lumbricoides</name>
    <name type="common">Giant roundworm</name>
    <dbReference type="NCBI Taxonomy" id="6252"/>
    <lineage>
        <taxon>Eukaryota</taxon>
        <taxon>Metazoa</taxon>
        <taxon>Ecdysozoa</taxon>
        <taxon>Nematoda</taxon>
        <taxon>Chromadorea</taxon>
        <taxon>Rhabditida</taxon>
        <taxon>Spirurina</taxon>
        <taxon>Ascaridomorpha</taxon>
        <taxon>Ascaridoidea</taxon>
        <taxon>Ascarididae</taxon>
        <taxon>Ascaris</taxon>
    </lineage>
</organism>
<dbReference type="Pfam" id="PF05970">
    <property type="entry name" value="PIF1"/>
    <property type="match status" value="1"/>
</dbReference>
<dbReference type="GO" id="GO:0016887">
    <property type="term" value="F:ATP hydrolysis activity"/>
    <property type="evidence" value="ECO:0007669"/>
    <property type="project" value="RHEA"/>
</dbReference>
<evidence type="ECO:0000313" key="4">
    <source>
        <dbReference type="WBParaSite" id="ALUE_0001929301-mRNA-1"/>
    </source>
</evidence>
<dbReference type="Proteomes" id="UP000036681">
    <property type="component" value="Unplaced"/>
</dbReference>
<dbReference type="GO" id="GO:0005524">
    <property type="term" value="F:ATP binding"/>
    <property type="evidence" value="ECO:0007669"/>
    <property type="project" value="UniProtKB-KW"/>
</dbReference>
<keyword evidence="1" id="KW-0378">Hydrolase</keyword>
<dbReference type="EC" id="5.6.2.3" evidence="1"/>
<evidence type="ECO:0000259" key="2">
    <source>
        <dbReference type="Pfam" id="PF05970"/>
    </source>
</evidence>
<dbReference type="Gene3D" id="3.40.50.300">
    <property type="entry name" value="P-loop containing nucleotide triphosphate hydrolases"/>
    <property type="match status" value="1"/>
</dbReference>
<dbReference type="GO" id="GO:0000723">
    <property type="term" value="P:telomere maintenance"/>
    <property type="evidence" value="ECO:0007669"/>
    <property type="project" value="InterPro"/>
</dbReference>
<keyword evidence="3" id="KW-1185">Reference proteome</keyword>
<feature type="domain" description="DNA helicase Pif1-like DEAD-box helicase" evidence="2">
    <location>
        <begin position="2"/>
        <end position="88"/>
    </location>
</feature>
<protein>
    <recommendedName>
        <fullName evidence="1">ATP-dependent DNA helicase</fullName>
        <ecNumber evidence="1">5.6.2.3</ecNumber>
    </recommendedName>
</protein>
<keyword evidence="1" id="KW-0067">ATP-binding</keyword>
<name>A0A0M3IKL7_ASCLU</name>
<comment type="similarity">
    <text evidence="1">Belongs to the helicase family.</text>
</comment>
<dbReference type="GO" id="GO:0006281">
    <property type="term" value="P:DNA repair"/>
    <property type="evidence" value="ECO:0007669"/>
    <property type="project" value="UniProtKB-KW"/>
</dbReference>
<keyword evidence="1" id="KW-0547">Nucleotide-binding</keyword>
<dbReference type="GO" id="GO:0043139">
    <property type="term" value="F:5'-3' DNA helicase activity"/>
    <property type="evidence" value="ECO:0007669"/>
    <property type="project" value="UniProtKB-EC"/>
</dbReference>
<keyword evidence="1" id="KW-0233">DNA recombination</keyword>
<dbReference type="PANTHER" id="PTHR10492">
    <property type="match status" value="1"/>
</dbReference>
<proteinExistence type="inferred from homology"/>
<accession>A0A0M3IKL7</accession>
<reference evidence="4" key="1">
    <citation type="submission" date="2017-02" db="UniProtKB">
        <authorList>
            <consortium name="WormBaseParasite"/>
        </authorList>
    </citation>
    <scope>IDENTIFICATION</scope>
</reference>
<keyword evidence="1" id="KW-0227">DNA damage</keyword>
<sequence length="89" mass="10127">MYSRFKLSLKLCHDSASSISADSKDAEYIRSARLIIWDEGSTQERYAIEAVDRLLRDISAISHQNLPFGGHLTFLGGDWKQMLPIVEEQ</sequence>
<keyword evidence="1" id="KW-0234">DNA repair</keyword>
<evidence type="ECO:0000256" key="1">
    <source>
        <dbReference type="RuleBase" id="RU363044"/>
    </source>
</evidence>
<comment type="catalytic activity">
    <reaction evidence="1">
        <text>ATP + H2O = ADP + phosphate + H(+)</text>
        <dbReference type="Rhea" id="RHEA:13065"/>
        <dbReference type="ChEBI" id="CHEBI:15377"/>
        <dbReference type="ChEBI" id="CHEBI:15378"/>
        <dbReference type="ChEBI" id="CHEBI:30616"/>
        <dbReference type="ChEBI" id="CHEBI:43474"/>
        <dbReference type="ChEBI" id="CHEBI:456216"/>
        <dbReference type="EC" id="5.6.2.3"/>
    </reaction>
</comment>